<dbReference type="GO" id="GO:0008716">
    <property type="term" value="F:D-alanine-D-alanine ligase activity"/>
    <property type="evidence" value="ECO:0007669"/>
    <property type="project" value="InterPro"/>
</dbReference>
<comment type="similarity">
    <text evidence="1">Belongs to the D-alanine--D-alanine ligase family.</text>
</comment>
<dbReference type="Gene3D" id="3.30.470.20">
    <property type="entry name" value="ATP-grasp fold, B domain"/>
    <property type="match status" value="1"/>
</dbReference>
<name>A0A0M4D2Y8_9BACT</name>
<dbReference type="SUPFAM" id="SSF52440">
    <property type="entry name" value="PreATP-grasp domain"/>
    <property type="match status" value="1"/>
</dbReference>
<evidence type="ECO:0000313" key="7">
    <source>
        <dbReference type="Proteomes" id="UP000057158"/>
    </source>
</evidence>
<evidence type="ECO:0000256" key="1">
    <source>
        <dbReference type="ARBA" id="ARBA00010871"/>
    </source>
</evidence>
<gene>
    <name evidence="6" type="ORF">DSOUD_2696</name>
</gene>
<organism evidence="6 7">
    <name type="scientific">Desulfuromonas soudanensis</name>
    <dbReference type="NCBI Taxonomy" id="1603606"/>
    <lineage>
        <taxon>Bacteria</taxon>
        <taxon>Pseudomonadati</taxon>
        <taxon>Thermodesulfobacteriota</taxon>
        <taxon>Desulfuromonadia</taxon>
        <taxon>Desulfuromonadales</taxon>
        <taxon>Desulfuromonadaceae</taxon>
        <taxon>Desulfuromonas</taxon>
    </lineage>
</organism>
<accession>A0A0M4D2Y8</accession>
<keyword evidence="3" id="KW-0961">Cell wall biogenesis/degradation</keyword>
<keyword evidence="7" id="KW-1185">Reference proteome</keyword>
<dbReference type="PATRIC" id="fig|1603606.3.peg.2929"/>
<evidence type="ECO:0000256" key="3">
    <source>
        <dbReference type="ARBA" id="ARBA00023316"/>
    </source>
</evidence>
<dbReference type="RefSeq" id="WP_053551452.1">
    <property type="nucleotide sequence ID" value="NZ_CP010802.1"/>
</dbReference>
<dbReference type="Gene3D" id="3.30.1490.20">
    <property type="entry name" value="ATP-grasp fold, A domain"/>
    <property type="match status" value="1"/>
</dbReference>
<dbReference type="InterPro" id="IPR016185">
    <property type="entry name" value="PreATP-grasp_dom_sf"/>
</dbReference>
<dbReference type="InterPro" id="IPR011095">
    <property type="entry name" value="Dala_Dala_lig_C"/>
</dbReference>
<dbReference type="PANTHER" id="PTHR23132">
    <property type="entry name" value="D-ALANINE--D-ALANINE LIGASE"/>
    <property type="match status" value="1"/>
</dbReference>
<keyword evidence="4" id="KW-0547">Nucleotide-binding</keyword>
<evidence type="ECO:0000256" key="2">
    <source>
        <dbReference type="ARBA" id="ARBA00022598"/>
    </source>
</evidence>
<protein>
    <recommendedName>
        <fullName evidence="5">ATP-grasp domain-containing protein</fullName>
    </recommendedName>
</protein>
<dbReference type="STRING" id="1603606.DSOUD_2696"/>
<dbReference type="InterPro" id="IPR013815">
    <property type="entry name" value="ATP_grasp_subdomain_1"/>
</dbReference>
<reference evidence="6 7" key="1">
    <citation type="submission" date="2015-07" db="EMBL/GenBank/DDBJ databases">
        <title>Isolation and Genomic Characterization of a Novel Halophilic Metal-Reducing Deltaproteobacterium from the Deep Subsurface.</title>
        <authorList>
            <person name="Badalamenti J.P."/>
            <person name="Summers Z.M."/>
            <person name="Gralnick J.A."/>
            <person name="Bond D.R."/>
        </authorList>
    </citation>
    <scope>NUCLEOTIDE SEQUENCE [LARGE SCALE GENOMIC DNA]</scope>
    <source>
        <strain evidence="6 7">WTL</strain>
    </source>
</reference>
<dbReference type="OrthoDB" id="9813261at2"/>
<keyword evidence="4" id="KW-0067">ATP-binding</keyword>
<evidence type="ECO:0000259" key="5">
    <source>
        <dbReference type="PROSITE" id="PS50975"/>
    </source>
</evidence>
<dbReference type="KEGG" id="des:DSOUD_2696"/>
<dbReference type="AlphaFoldDB" id="A0A0M4D2Y8"/>
<keyword evidence="2" id="KW-0436">Ligase</keyword>
<dbReference type="GO" id="GO:0005524">
    <property type="term" value="F:ATP binding"/>
    <property type="evidence" value="ECO:0007669"/>
    <property type="project" value="UniProtKB-UniRule"/>
</dbReference>
<dbReference type="GO" id="GO:0071555">
    <property type="term" value="P:cell wall organization"/>
    <property type="evidence" value="ECO:0007669"/>
    <property type="project" value="UniProtKB-KW"/>
</dbReference>
<sequence length="338" mass="37545">MNVAVCFNLVPPQLLKGEAGDRISEEGAEIEARSVQKALRELGHSAQLVPLGSDISVTIEELRALRPDAVFNLCEGFWGNSRKEMHVAALFDLLDYPCTGASPLCLGLTQDKARTKDLLLRHGLPTPKYTLVKLGEQFLRIRDLAYPLIVKPRFEDASLGIGADSIVDNERDLKRRIDYVHRTYRQGALVEEFIVGREINAAVLGNAPFEALPLSEIRFAPGLRHSIVSYDGKWREESAEFAATVPVCPAPLKGKEEILVKDVALRAYKILECRDYARVDIRLRDGVPYILEINANPDISPDAGLARAADQAGISYKQLIDRILQMALKRKETAHAKP</sequence>
<evidence type="ECO:0000256" key="4">
    <source>
        <dbReference type="PROSITE-ProRule" id="PRU00409"/>
    </source>
</evidence>
<dbReference type="SUPFAM" id="SSF56059">
    <property type="entry name" value="Glutathione synthetase ATP-binding domain-like"/>
    <property type="match status" value="1"/>
</dbReference>
<dbReference type="GO" id="GO:0046872">
    <property type="term" value="F:metal ion binding"/>
    <property type="evidence" value="ECO:0007669"/>
    <property type="project" value="InterPro"/>
</dbReference>
<dbReference type="EMBL" id="CP010802">
    <property type="protein sequence ID" value="ALC17446.1"/>
    <property type="molecule type" value="Genomic_DNA"/>
</dbReference>
<dbReference type="PANTHER" id="PTHR23132:SF23">
    <property type="entry name" value="D-ALANINE--D-ALANINE LIGASE B"/>
    <property type="match status" value="1"/>
</dbReference>
<proteinExistence type="inferred from homology"/>
<feature type="domain" description="ATP-grasp" evidence="5">
    <location>
        <begin position="116"/>
        <end position="325"/>
    </location>
</feature>
<dbReference type="Pfam" id="PF07478">
    <property type="entry name" value="Dala_Dala_lig_C"/>
    <property type="match status" value="1"/>
</dbReference>
<evidence type="ECO:0000313" key="6">
    <source>
        <dbReference type="EMBL" id="ALC17446.1"/>
    </source>
</evidence>
<dbReference type="PROSITE" id="PS50975">
    <property type="entry name" value="ATP_GRASP"/>
    <property type="match status" value="1"/>
</dbReference>
<dbReference type="InterPro" id="IPR011761">
    <property type="entry name" value="ATP-grasp"/>
</dbReference>
<dbReference type="Proteomes" id="UP000057158">
    <property type="component" value="Chromosome"/>
</dbReference>